<comment type="caution">
    <text evidence="1">The sequence shown here is derived from an EMBL/GenBank/DDBJ whole genome shotgun (WGS) entry which is preliminary data.</text>
</comment>
<accession>A0AAW8PYV4</accession>
<name>A0AAW8PYV4_VIBPH</name>
<protein>
    <submittedName>
        <fullName evidence="1">Uncharacterized protein</fullName>
    </submittedName>
</protein>
<reference evidence="1" key="1">
    <citation type="submission" date="2023-06" db="EMBL/GenBank/DDBJ databases">
        <title>Genomic Diversity of Vibrio spp. and Metagenomic Analysis of Pathogens in Florida Gulf Coastal Waters Following Hurricane Ian.</title>
        <authorList>
            <person name="Brumfield K.D."/>
        </authorList>
    </citation>
    <scope>NUCLEOTIDE SEQUENCE</scope>
    <source>
        <strain evidence="1">WBS2B-138</strain>
    </source>
</reference>
<dbReference type="AlphaFoldDB" id="A0AAW8PYV4"/>
<dbReference type="Proteomes" id="UP001253193">
    <property type="component" value="Unassembled WGS sequence"/>
</dbReference>
<evidence type="ECO:0000313" key="1">
    <source>
        <dbReference type="EMBL" id="MDS1821403.1"/>
    </source>
</evidence>
<gene>
    <name evidence="1" type="ORF">QX249_12095</name>
</gene>
<sequence length="145" mass="16204">MIAELEQFKKNPTMPSEKSLSLMDADIGRKKAKQGKTFSGIIEFGFTMGYSVAGFCFASSDFDDCDEFYTSSVVFAGHDEENDIYYIETVSGSRYMINSLACFVDRDDDTRDAPFSEVAKAFIDKLNLAASKSDFLKDKIWAEIG</sequence>
<evidence type="ECO:0000313" key="2">
    <source>
        <dbReference type="Proteomes" id="UP001253193"/>
    </source>
</evidence>
<organism evidence="1 2">
    <name type="scientific">Vibrio parahaemolyticus</name>
    <dbReference type="NCBI Taxonomy" id="670"/>
    <lineage>
        <taxon>Bacteria</taxon>
        <taxon>Pseudomonadati</taxon>
        <taxon>Pseudomonadota</taxon>
        <taxon>Gammaproteobacteria</taxon>
        <taxon>Vibrionales</taxon>
        <taxon>Vibrionaceae</taxon>
        <taxon>Vibrio</taxon>
    </lineage>
</organism>
<proteinExistence type="predicted"/>
<dbReference type="RefSeq" id="WP_311020289.1">
    <property type="nucleotide sequence ID" value="NZ_JAUHGG010000003.1"/>
</dbReference>
<dbReference type="EMBL" id="JAUHGG010000003">
    <property type="protein sequence ID" value="MDS1821403.1"/>
    <property type="molecule type" value="Genomic_DNA"/>
</dbReference>